<dbReference type="PROSITE" id="PS00012">
    <property type="entry name" value="PHOSPHOPANTETHEINE"/>
    <property type="match status" value="2"/>
</dbReference>
<dbReference type="CDD" id="cd08952">
    <property type="entry name" value="KR_1_SDR_x"/>
    <property type="match status" value="2"/>
</dbReference>
<evidence type="ECO:0000259" key="9">
    <source>
        <dbReference type="PROSITE" id="PS52004"/>
    </source>
</evidence>
<comment type="caution">
    <text evidence="10">The sequence shown here is derived from an EMBL/GenBank/DDBJ whole genome shotgun (WGS) entry which is preliminary data.</text>
</comment>
<accession>A0ABV9WJP1</accession>
<dbReference type="InterPro" id="IPR050091">
    <property type="entry name" value="PKS_NRPS_Biosynth_Enz"/>
</dbReference>
<feature type="domain" description="Carrier" evidence="8">
    <location>
        <begin position="1440"/>
        <end position="1515"/>
    </location>
</feature>
<protein>
    <submittedName>
        <fullName evidence="10">Type I polyketide synthase</fullName>
    </submittedName>
</protein>
<dbReference type="InterPro" id="IPR015083">
    <property type="entry name" value="NorB/c/GfsB-D-like_docking"/>
</dbReference>
<evidence type="ECO:0000256" key="7">
    <source>
        <dbReference type="ARBA" id="ARBA00023315"/>
    </source>
</evidence>
<feature type="domain" description="Carrier" evidence="8">
    <location>
        <begin position="2990"/>
        <end position="3065"/>
    </location>
</feature>
<dbReference type="Gene3D" id="3.30.70.3290">
    <property type="match status" value="2"/>
</dbReference>
<dbReference type="Gene3D" id="3.40.50.720">
    <property type="entry name" value="NAD(P)-binding Rossmann-like Domain"/>
    <property type="match status" value="2"/>
</dbReference>
<dbReference type="Pfam" id="PF08990">
    <property type="entry name" value="Docking"/>
    <property type="match status" value="1"/>
</dbReference>
<dbReference type="Pfam" id="PF02801">
    <property type="entry name" value="Ketoacyl-synt_C"/>
    <property type="match status" value="2"/>
</dbReference>
<dbReference type="InterPro" id="IPR014043">
    <property type="entry name" value="Acyl_transferase_dom"/>
</dbReference>
<dbReference type="Gene3D" id="3.40.366.10">
    <property type="entry name" value="Malonyl-Coenzyme A Acyl Carrier Protein, domain 2"/>
    <property type="match status" value="2"/>
</dbReference>
<dbReference type="Gene3D" id="6.10.140.1830">
    <property type="match status" value="1"/>
</dbReference>
<dbReference type="InterPro" id="IPR001227">
    <property type="entry name" value="Ac_transferase_dom_sf"/>
</dbReference>
<dbReference type="CDD" id="cd00833">
    <property type="entry name" value="PKS"/>
    <property type="match status" value="2"/>
</dbReference>
<dbReference type="InterPro" id="IPR016039">
    <property type="entry name" value="Thiolase-like"/>
</dbReference>
<dbReference type="InterPro" id="IPR009081">
    <property type="entry name" value="PP-bd_ACP"/>
</dbReference>
<dbReference type="SMART" id="SM01294">
    <property type="entry name" value="PKS_PP_betabranch"/>
    <property type="match status" value="2"/>
</dbReference>
<dbReference type="InterPro" id="IPR016036">
    <property type="entry name" value="Malonyl_transacylase_ACP-bd"/>
</dbReference>
<dbReference type="InterPro" id="IPR014031">
    <property type="entry name" value="Ketoacyl_synth_C"/>
</dbReference>
<evidence type="ECO:0000259" key="8">
    <source>
        <dbReference type="PROSITE" id="PS50075"/>
    </source>
</evidence>
<dbReference type="PROSITE" id="PS50075">
    <property type="entry name" value="CARRIER"/>
    <property type="match status" value="2"/>
</dbReference>
<keyword evidence="7" id="KW-0012">Acyltransferase</keyword>
<dbReference type="InterPro" id="IPR014030">
    <property type="entry name" value="Ketoacyl_synth_N"/>
</dbReference>
<dbReference type="SMART" id="SM00823">
    <property type="entry name" value="PKS_PP"/>
    <property type="match status" value="2"/>
</dbReference>
<keyword evidence="4" id="KW-0808">Transferase</keyword>
<evidence type="ECO:0000256" key="3">
    <source>
        <dbReference type="ARBA" id="ARBA00022553"/>
    </source>
</evidence>
<keyword evidence="3" id="KW-0597">Phosphoprotein</keyword>
<dbReference type="Pfam" id="PF18369">
    <property type="entry name" value="PKS_DE"/>
    <property type="match status" value="2"/>
</dbReference>
<dbReference type="PROSITE" id="PS52004">
    <property type="entry name" value="KS3_2"/>
    <property type="match status" value="2"/>
</dbReference>
<dbReference type="RefSeq" id="WP_380129006.1">
    <property type="nucleotide sequence ID" value="NZ_JBHSIU010000131.1"/>
</dbReference>
<dbReference type="EMBL" id="JBHSIU010000131">
    <property type="protein sequence ID" value="MFC5008315.1"/>
    <property type="molecule type" value="Genomic_DNA"/>
</dbReference>
<gene>
    <name evidence="10" type="ORF">ACFPIJ_62215</name>
</gene>
<evidence type="ECO:0000256" key="2">
    <source>
        <dbReference type="ARBA" id="ARBA00022450"/>
    </source>
</evidence>
<evidence type="ECO:0000256" key="4">
    <source>
        <dbReference type="ARBA" id="ARBA00022679"/>
    </source>
</evidence>
<dbReference type="Proteomes" id="UP001595912">
    <property type="component" value="Unassembled WGS sequence"/>
</dbReference>
<evidence type="ECO:0000256" key="6">
    <source>
        <dbReference type="ARBA" id="ARBA00023268"/>
    </source>
</evidence>
<dbReference type="InterPro" id="IPR006162">
    <property type="entry name" value="Ppantetheine_attach_site"/>
</dbReference>
<name>A0ABV9WJP1_9ACTN</name>
<keyword evidence="5" id="KW-0045">Antibiotic biosynthesis</keyword>
<dbReference type="InterPro" id="IPR020841">
    <property type="entry name" value="PKS_Beta-ketoAc_synthase_dom"/>
</dbReference>
<evidence type="ECO:0000313" key="10">
    <source>
        <dbReference type="EMBL" id="MFC5008315.1"/>
    </source>
</evidence>
<dbReference type="InterPro" id="IPR036291">
    <property type="entry name" value="NAD(P)-bd_dom_sf"/>
</dbReference>
<dbReference type="SUPFAM" id="SSF55048">
    <property type="entry name" value="Probable ACP-binding domain of malonyl-CoA ACP transacylase"/>
    <property type="match status" value="2"/>
</dbReference>
<dbReference type="Pfam" id="PF16197">
    <property type="entry name" value="KAsynt_C_assoc"/>
    <property type="match status" value="2"/>
</dbReference>
<dbReference type="SMART" id="SM00827">
    <property type="entry name" value="PKS_AT"/>
    <property type="match status" value="2"/>
</dbReference>
<dbReference type="InterPro" id="IPR032821">
    <property type="entry name" value="PKS_assoc"/>
</dbReference>
<dbReference type="SUPFAM" id="SSF47336">
    <property type="entry name" value="ACP-like"/>
    <property type="match status" value="2"/>
</dbReference>
<dbReference type="SUPFAM" id="SSF51735">
    <property type="entry name" value="NAD(P)-binding Rossmann-fold domains"/>
    <property type="match status" value="4"/>
</dbReference>
<dbReference type="PROSITE" id="PS00606">
    <property type="entry name" value="KS3_1"/>
    <property type="match status" value="2"/>
</dbReference>
<organism evidence="10 11">
    <name type="scientific">Dactylosporangium cerinum</name>
    <dbReference type="NCBI Taxonomy" id="1434730"/>
    <lineage>
        <taxon>Bacteria</taxon>
        <taxon>Bacillati</taxon>
        <taxon>Actinomycetota</taxon>
        <taxon>Actinomycetes</taxon>
        <taxon>Micromonosporales</taxon>
        <taxon>Micromonosporaceae</taxon>
        <taxon>Dactylosporangium</taxon>
    </lineage>
</organism>
<dbReference type="Pfam" id="PF00550">
    <property type="entry name" value="PP-binding"/>
    <property type="match status" value="2"/>
</dbReference>
<dbReference type="PANTHER" id="PTHR43775">
    <property type="entry name" value="FATTY ACID SYNTHASE"/>
    <property type="match status" value="1"/>
</dbReference>
<dbReference type="Pfam" id="PF00698">
    <property type="entry name" value="Acyl_transf_1"/>
    <property type="match status" value="2"/>
</dbReference>
<feature type="domain" description="Ketosynthase family 3 (KS3)" evidence="9">
    <location>
        <begin position="33"/>
        <end position="451"/>
    </location>
</feature>
<dbReference type="SUPFAM" id="SSF101173">
    <property type="entry name" value="Docking domain B of the erythromycin polyketide synthase (DEBS)"/>
    <property type="match status" value="1"/>
</dbReference>
<dbReference type="Gene3D" id="3.40.47.10">
    <property type="match status" value="2"/>
</dbReference>
<dbReference type="PANTHER" id="PTHR43775:SF51">
    <property type="entry name" value="INACTIVE PHENOLPHTHIOCEROL SYNTHESIS POLYKETIDE SYNTHASE TYPE I PKS1-RELATED"/>
    <property type="match status" value="1"/>
</dbReference>
<comment type="cofactor">
    <cofactor evidence="1">
        <name>pantetheine 4'-phosphate</name>
        <dbReference type="ChEBI" id="CHEBI:47942"/>
    </cofactor>
</comment>
<dbReference type="InterPro" id="IPR016035">
    <property type="entry name" value="Acyl_Trfase/lysoPLipase"/>
</dbReference>
<dbReference type="Gene3D" id="1.10.1200.10">
    <property type="entry name" value="ACP-like"/>
    <property type="match status" value="2"/>
</dbReference>
<evidence type="ECO:0000256" key="5">
    <source>
        <dbReference type="ARBA" id="ARBA00023194"/>
    </source>
</evidence>
<keyword evidence="6" id="KW-0511">Multifunctional enzyme</keyword>
<evidence type="ECO:0000313" key="11">
    <source>
        <dbReference type="Proteomes" id="UP001595912"/>
    </source>
</evidence>
<dbReference type="InterPro" id="IPR036299">
    <property type="entry name" value="Polyketide_synth_docking_sf"/>
</dbReference>
<sequence>MTNEGKLRDYLKRVTADLHQVRQRLRVAEEADREPIAIIGMSCRYPGGANTPEALWELVAAETDAMSDFPTDRGWEIGPARDTLTPVGGFVHDATHFDAAFFGISPREALAMDPQQRLLLEASWEAVERAGIDPSALRGSRTGVFAGVMYQEYASRILDVPAGVETFLGTGNTGSIVSGRVSYSLGLEGPAVTVDTACSSSLVALHLAARSLRSGESTLALAGGVTVMVTPNTFLDFELQGALADDGRCKSFADAADGTGWAEGVGVLLLERLSDARRNGHPVLAVVRGTAVNQDGASSGLTAPNGPSQQRVIREALANAGLETADVDVVEAHGTGTTLGDPIEAQALLATYGQDRPDDRPLRLGSVKSNIGHTQAAAGVAGIIKIVMALRHETLPRTLHVDAPTRQVDWSAGAVRLLTEPAPWPAGDRPRRAGVSSFGISGTNAHVIVEEPPAAPEAAGAAPAGDALLPWPISGRSAPALRAQAGRLSAFAAGPVDRAGVARALALTRATFEHRAVVLARDLTGHLEGLAAVASGTVEDVPTGRVPAGTGVVLVFPGQGGQWAGMAVELLERSPVFAARLRECDAVLDFPLIEILTGADQEWLERVDVVQPVLWAVMVSLAAVWESFGVPIAGVVGHSQGEIAAAVVAGALSLADGALVVSARSRLLRDLAGTGGMLVVGAPVDELGELPDGVGVAAVNGPSLIVVSGDIAGLDAVAADCAQRGVWAKRVPVDYASHSVHVEAIREPLLAALEGLTAQPGRLPFYSTVTGERIDGTVLDARYWFDNLRRPVRFDDVIASLVADGHTAFVEVSPHPVLTGAVQDRVGQVDGLVTGTLRRDEGDWEQILRAAAQVWIGGVDVDWSAIVGGADGEPHPLPTYAFQREHFWLSGPASPPGATDGVETAFWDEVEQGDRDGLARLLHLDTDDDVASLETLLPALSNWHRRRKSRSTVDSWRYQVTWKPIPEPAAAPLPGTWLVATQDDTGADVTDALRAAGATVHHLRLEAGDTDRAAVADRLFEALADAGEPTGVLWLPAGGDTATAATVLLLQALDTADLGVPVWCVTRGAVSVGRVEPLHSMVQAQVWGLGRVAALEFPRWWGGLIDLPETVDGRVGERLVSVLAQRVEDQVVVRASGVFGRRLVRASGVAAPAVWVPRGSVLVTGGTGALGAHVARWLAGRGVPRLVLTSRRGLDAPGAAELVDELTALGVVVSVVACDVADRDALAAVLTAIPAEHPLTAVIHAAGVGTAAPLTELDPDALSDTVRGKVAGAVNLDELTADLPLERFVVFSSGAGIWGGGGQAAYAAGNAFLDALAQDRRARGLPATAVAWGAWAGDGMASLGEGTAFLRRRGLAPMDPALAVEALAEAVDAGVGSVVVADIDWERFAPAFVSSRPSPLLADLPEVARLLAAAGGTGDGRPVTPLAERLAGATEAERAALVLDAVRTAVAAVLKYAGAEAVEASRPFKDLGFDSTTAVELRNRLNTVTGLRLPATLAFDHPTPAVLTRHLLGALAPEPHRERAAVAKAANAGDEPIAIVGIGCRYPGGIRSAEDLWELVAAGGDAVGEFPTDRGWDLADNGGFARAGGFLYDVGDFDAAFFEISPREAVTMDPQQRLLLETSWEAFERAGIDPHTLRGSDTGVYVGSTVQDYAVVLMNAEDSAEGHMLTGVNASILSGRLAYTFGLEGSAVSVDTACSSSLVALHLAAQAVRQGDCALALAAGVTVMSTPGPFVEFSRLDGLAPDGRCKPFAEAADGTGWGEGAGVVLLERLSDARRNGHPVLAVIRGGALNQDGASNGLTAPNGPSQQRVIRQALANAGLTTADVDVVEAHGTATTLGDPIEAQALLATYGQDRPDDRPLWLGSVKSNIGHTQAAAGMAGVIKMVMALRHGIVPQTLHVDAPTSHVDWSAGAVRLAAEPLSWPDTGRARRAGISAFGASGTNAHVIIEQPAPATAPEKAPETAPQHAPETLAWLLSGRGEAALQTQALRLQAHLAAHPELTAPDISAALAATRSRFEHRAVITGRDRADLVRGLEALAARDPSPAVVTGAGRGDSDAVFVFPGQGSQWEGMAIDLYEREPVFRERFDACAGALTPHVDWAPLDVLLGVPGAPSLERVDVVQPMLFAVMVSLAAVWRSRGVYPAAVIGHSQGEIAAACVAGALTLEDAAKVVALRSRALVDLGGAGGMVSLALTVGQVGERLAAWPGRLSVAAVNGPSSVVVSGDAAALDELLAGCETDGVRARRIPVDYASHSHHVEPLRETLTRLLGDVDARRSTVPFYSAVTGDRLDTEALDAGYWFRNLRETVRFDDAVRAVPGSRQVFIEVSPHPVLTMALTEIFTEAVGPGSSPATAIGTLRRGEGGPDRLLTSLAEAYVRGVPVDWTVSTGRLERPVDLPTYAFQRQRYWPRIRVAQAPENPAVGGAPAFESQFWAAVERHDRDELTRSLRLDPAGAGESLDALLPALSSWHRRGREVSAADRLRYTVTWKITSETSVPVLNGRWIALVPAGHVADEHVVACVKGLCTYGAEVTTVVVDPATADRDGLGADLRDAVEQGTAPTGILSLLGFDTGPHPEHPELPVGLTATLDLLHAVNDVRAGAPLWCVTQGAVAATGQETVADPVQAQIWGLGRVAALEQPWHWGGLVDLPPVVDNRVVSRLAGALGRADGEDQLAVRTAGVYVRRLARAAVGDAAALRTWEPAGTVLVTGGTGALGGHVARWLAGRGAEHVVLTSRSGRAAPGVLDLEAELEAAGTRVSVASCDLAVREQVAALLAGLEEAGTPVRSVFHTAGVGSLVDLTDTDLTELAHIATGKIAGARHLDELLDPASLDAVVYFSSIAGMWGVGQHGGYAAANAYLDALAQRRRAEGAPVLSIAWGPWGGGGMVHATAETPMHRRGVPLLDPAQALAAMQHSLDHDDTYVALVDVDWERFVPAFTGLRPSPLIGDVPEARQLLAAAAEQADANAGTAAETLQQLRQRVGAMSGTDRDRFVLDLVRRHAAVVLRHAGGDAVEPEKPFRELGFDSLTAVELRNRLADATGLTLPATMVFDHPTPAVLTTFLCDELVPRAADAELPTAEDLDRLDGALAALPADDIERVRIVLRLESLLSRHARPGGSEGGTELIDKLGSVSNDELFALVDQDLGLA</sequence>
<proteinExistence type="predicted"/>
<keyword evidence="11" id="KW-1185">Reference proteome</keyword>
<dbReference type="SUPFAM" id="SSF52151">
    <property type="entry name" value="FabD/lysophospholipase-like"/>
    <property type="match status" value="2"/>
</dbReference>
<reference evidence="11" key="1">
    <citation type="journal article" date="2019" name="Int. J. Syst. Evol. Microbiol.">
        <title>The Global Catalogue of Microorganisms (GCM) 10K type strain sequencing project: providing services to taxonomists for standard genome sequencing and annotation.</title>
        <authorList>
            <consortium name="The Broad Institute Genomics Platform"/>
            <consortium name="The Broad Institute Genome Sequencing Center for Infectious Disease"/>
            <person name="Wu L."/>
            <person name="Ma J."/>
        </authorList>
    </citation>
    <scope>NUCLEOTIDE SEQUENCE [LARGE SCALE GENOMIC DNA]</scope>
    <source>
        <strain evidence="11">CGMCC 4.7152</strain>
    </source>
</reference>
<dbReference type="InterPro" id="IPR018201">
    <property type="entry name" value="Ketoacyl_synth_AS"/>
</dbReference>
<feature type="domain" description="Ketosynthase family 3 (KS3)" evidence="9">
    <location>
        <begin position="1534"/>
        <end position="1951"/>
    </location>
</feature>
<dbReference type="InterPro" id="IPR020806">
    <property type="entry name" value="PKS_PP-bd"/>
</dbReference>
<dbReference type="SMART" id="SM00822">
    <property type="entry name" value="PKS_KR"/>
    <property type="match status" value="2"/>
</dbReference>
<evidence type="ECO:0000256" key="1">
    <source>
        <dbReference type="ARBA" id="ARBA00001957"/>
    </source>
</evidence>
<keyword evidence="2" id="KW-0596">Phosphopantetheine</keyword>
<dbReference type="InterPro" id="IPR013968">
    <property type="entry name" value="PKS_KR"/>
</dbReference>
<dbReference type="NCBIfam" id="NF045894">
    <property type="entry name" value="PKS_plus_SDR"/>
    <property type="match status" value="2"/>
</dbReference>
<dbReference type="InterPro" id="IPR041618">
    <property type="entry name" value="PKS_DE"/>
</dbReference>
<dbReference type="Pfam" id="PF00109">
    <property type="entry name" value="ketoacyl-synt"/>
    <property type="match status" value="2"/>
</dbReference>
<dbReference type="InterPro" id="IPR057326">
    <property type="entry name" value="KR_dom"/>
</dbReference>
<dbReference type="SUPFAM" id="SSF53901">
    <property type="entry name" value="Thiolase-like"/>
    <property type="match status" value="2"/>
</dbReference>
<dbReference type="InterPro" id="IPR036736">
    <property type="entry name" value="ACP-like_sf"/>
</dbReference>
<dbReference type="SMART" id="SM00825">
    <property type="entry name" value="PKS_KS"/>
    <property type="match status" value="2"/>
</dbReference>
<dbReference type="Pfam" id="PF08659">
    <property type="entry name" value="KR"/>
    <property type="match status" value="2"/>
</dbReference>